<dbReference type="Proteomes" id="UP000694863">
    <property type="component" value="Unplaced"/>
</dbReference>
<dbReference type="InterPro" id="IPR027869">
    <property type="entry name" value="TASL"/>
</dbReference>
<dbReference type="PANTHER" id="PTHR14889:SF2">
    <property type="entry name" value="GENE 6377-RELATED"/>
    <property type="match status" value="1"/>
</dbReference>
<name>A0ABM0ZT80_ECHTE</name>
<dbReference type="GeneID" id="101662709"/>
<evidence type="ECO:0000313" key="2">
    <source>
        <dbReference type="RefSeq" id="XP_012863065.1"/>
    </source>
</evidence>
<evidence type="ECO:0000313" key="1">
    <source>
        <dbReference type="Proteomes" id="UP000694863"/>
    </source>
</evidence>
<dbReference type="PANTHER" id="PTHR14889">
    <property type="entry name" value="RCG36411"/>
    <property type="match status" value="1"/>
</dbReference>
<accession>A0ABM0ZT80</accession>
<dbReference type="Pfam" id="PF15133">
    <property type="entry name" value="TASL"/>
    <property type="match status" value="1"/>
</dbReference>
<gene>
    <name evidence="2" type="primary">LOC101662709</name>
</gene>
<dbReference type="RefSeq" id="XP_012863065.1">
    <property type="nucleotide sequence ID" value="XM_013007611.2"/>
</dbReference>
<keyword evidence="1" id="KW-1185">Reference proteome</keyword>
<organism evidence="1 2">
    <name type="scientific">Echinops telfairi</name>
    <name type="common">Lesser hedgehog tenrec</name>
    <dbReference type="NCBI Taxonomy" id="9371"/>
    <lineage>
        <taxon>Eukaryota</taxon>
        <taxon>Metazoa</taxon>
        <taxon>Chordata</taxon>
        <taxon>Craniata</taxon>
        <taxon>Vertebrata</taxon>
        <taxon>Euteleostomi</taxon>
        <taxon>Mammalia</taxon>
        <taxon>Eutheria</taxon>
        <taxon>Afrotheria</taxon>
        <taxon>Tenrecidae</taxon>
        <taxon>Tenrecinae</taxon>
        <taxon>Echinops</taxon>
    </lineage>
</organism>
<proteinExistence type="predicted"/>
<protein>
    <submittedName>
        <fullName evidence="2">TLR adapter interacting with SLC15A4 on the lysosome-like</fullName>
    </submittedName>
</protein>
<reference evidence="2" key="1">
    <citation type="submission" date="2025-08" db="UniProtKB">
        <authorList>
            <consortium name="RefSeq"/>
        </authorList>
    </citation>
    <scope>IDENTIFICATION</scope>
</reference>
<sequence length="295" mass="33794">MLAEAFLIELQYKEEKYTNFCKTRKCKKNSNDNKEKWKNQLLDVEKYSLYSVKVESQEKIIKESVTEQCNDTNQIKCVAGRTVGNCEGVSHPENMSVALPIPKRERQLNERQLDLYRSWSCTSIWQTYPDLQIGGDHIGNLYDSGCFAEHTYDNAFNGPLLSVDISLGHSIVPVEKLPASKILDGDEIRERSMVSHKQPLSNSMLNRYMEKKVNELYKLFLEENLTWCCSITNLMSSNLVMSSINQISLQISQEQNINPLKVQEILLYSLALCNLRNVSCENSSEFSTPNLQISN</sequence>